<dbReference type="InterPro" id="IPR001054">
    <property type="entry name" value="A/G_cyclase"/>
</dbReference>
<feature type="domain" description="Protein kinase" evidence="17">
    <location>
        <begin position="263"/>
        <end position="563"/>
    </location>
</feature>
<dbReference type="GO" id="GO:0004672">
    <property type="term" value="F:protein kinase activity"/>
    <property type="evidence" value="ECO:0007669"/>
    <property type="project" value="InterPro"/>
</dbReference>
<dbReference type="SUPFAM" id="SSF56112">
    <property type="entry name" value="Protein kinase-like (PK-like)"/>
    <property type="match status" value="1"/>
</dbReference>
<dbReference type="PROSITE" id="PS50011">
    <property type="entry name" value="PROTEIN_KINASE_DOM"/>
    <property type="match status" value="1"/>
</dbReference>
<keyword evidence="7" id="KW-0342">GTP-binding</keyword>
<dbReference type="Pfam" id="PF07714">
    <property type="entry name" value="PK_Tyr_Ser-Thr"/>
    <property type="match status" value="1"/>
</dbReference>
<evidence type="ECO:0000256" key="1">
    <source>
        <dbReference type="ARBA" id="ARBA00004479"/>
    </source>
</evidence>
<keyword evidence="20" id="KW-1185">Reference proteome</keyword>
<dbReference type="GO" id="GO:0004016">
    <property type="term" value="F:adenylate cyclase activity"/>
    <property type="evidence" value="ECO:0007669"/>
    <property type="project" value="TreeGrafter"/>
</dbReference>
<keyword evidence="9" id="KW-0675">Receptor</keyword>
<keyword evidence="11 13" id="KW-0456">Lyase</keyword>
<evidence type="ECO:0000256" key="14">
    <source>
        <dbReference type="RuleBase" id="RU003431"/>
    </source>
</evidence>
<feature type="compositionally biased region" description="Basic and acidic residues" evidence="15">
    <location>
        <begin position="851"/>
        <end position="861"/>
    </location>
</feature>
<comment type="catalytic activity">
    <reaction evidence="14">
        <text>GTP = 3',5'-cyclic GMP + diphosphate</text>
        <dbReference type="Rhea" id="RHEA:13665"/>
        <dbReference type="ChEBI" id="CHEBI:33019"/>
        <dbReference type="ChEBI" id="CHEBI:37565"/>
        <dbReference type="ChEBI" id="CHEBI:57746"/>
        <dbReference type="EC" id="4.6.1.2"/>
    </reaction>
</comment>
<evidence type="ECO:0000256" key="5">
    <source>
        <dbReference type="ARBA" id="ARBA00022741"/>
    </source>
</evidence>
<dbReference type="GO" id="GO:0005886">
    <property type="term" value="C:plasma membrane"/>
    <property type="evidence" value="ECO:0007669"/>
    <property type="project" value="TreeGrafter"/>
</dbReference>
<feature type="domain" description="Guanylate cyclase" evidence="18">
    <location>
        <begin position="633"/>
        <end position="766"/>
    </location>
</feature>
<dbReference type="GO" id="GO:0001653">
    <property type="term" value="F:peptide receptor activity"/>
    <property type="evidence" value="ECO:0007669"/>
    <property type="project" value="TreeGrafter"/>
</dbReference>
<organism evidence="19 20">
    <name type="scientific">Pinctada imbricata</name>
    <name type="common">Atlantic pearl-oyster</name>
    <name type="synonym">Pinctada martensii</name>
    <dbReference type="NCBI Taxonomy" id="66713"/>
    <lineage>
        <taxon>Eukaryota</taxon>
        <taxon>Metazoa</taxon>
        <taxon>Spiralia</taxon>
        <taxon>Lophotrochozoa</taxon>
        <taxon>Mollusca</taxon>
        <taxon>Bivalvia</taxon>
        <taxon>Autobranchia</taxon>
        <taxon>Pteriomorphia</taxon>
        <taxon>Pterioida</taxon>
        <taxon>Pterioidea</taxon>
        <taxon>Pteriidae</taxon>
        <taxon>Pinctada</taxon>
    </lineage>
</organism>
<dbReference type="SMART" id="SM00044">
    <property type="entry name" value="CYCc"/>
    <property type="match status" value="1"/>
</dbReference>
<dbReference type="Pfam" id="PF07701">
    <property type="entry name" value="HNOBA"/>
    <property type="match status" value="1"/>
</dbReference>
<dbReference type="InterPro" id="IPR029787">
    <property type="entry name" value="Nucleotide_cyclase"/>
</dbReference>
<comment type="caution">
    <text evidence="19">The sequence shown here is derived from an EMBL/GenBank/DDBJ whole genome shotgun (WGS) entry which is preliminary data.</text>
</comment>
<dbReference type="EMBL" id="VSWD01000010">
    <property type="protein sequence ID" value="KAK3089985.1"/>
    <property type="molecule type" value="Genomic_DNA"/>
</dbReference>
<keyword evidence="3 16" id="KW-0812">Transmembrane</keyword>
<comment type="subcellular location">
    <subcellularLocation>
        <location evidence="1">Membrane</location>
        <topology evidence="1">Single-pass type I membrane protein</topology>
    </subcellularLocation>
</comment>
<dbReference type="InterPro" id="IPR050401">
    <property type="entry name" value="Cyclic_nucleotide_synthase"/>
</dbReference>
<evidence type="ECO:0000256" key="13">
    <source>
        <dbReference type="RuleBase" id="RU000405"/>
    </source>
</evidence>
<dbReference type="InterPro" id="IPR011009">
    <property type="entry name" value="Kinase-like_dom_sf"/>
</dbReference>
<proteinExistence type="inferred from homology"/>
<dbReference type="PROSITE" id="PS00452">
    <property type="entry name" value="GUANYLATE_CYCLASE_1"/>
    <property type="match status" value="1"/>
</dbReference>
<evidence type="ECO:0000256" key="6">
    <source>
        <dbReference type="ARBA" id="ARBA00022989"/>
    </source>
</evidence>
<dbReference type="GO" id="GO:0035556">
    <property type="term" value="P:intracellular signal transduction"/>
    <property type="evidence" value="ECO:0007669"/>
    <property type="project" value="InterPro"/>
</dbReference>
<evidence type="ECO:0000256" key="12">
    <source>
        <dbReference type="ARBA" id="ARBA00023293"/>
    </source>
</evidence>
<evidence type="ECO:0000259" key="18">
    <source>
        <dbReference type="PROSITE" id="PS50125"/>
    </source>
</evidence>
<accession>A0AA88XX34</accession>
<dbReference type="EC" id="4.6.1.2" evidence="2 14"/>
<evidence type="ECO:0000256" key="9">
    <source>
        <dbReference type="ARBA" id="ARBA00023170"/>
    </source>
</evidence>
<keyword evidence="6 16" id="KW-1133">Transmembrane helix</keyword>
<dbReference type="GO" id="GO:0005524">
    <property type="term" value="F:ATP binding"/>
    <property type="evidence" value="ECO:0007669"/>
    <property type="project" value="InterPro"/>
</dbReference>
<sequence length="932" mass="104061">ILIRPSDGWHDFSNVPYHCWPPSASASSPTPLTTCTGATLRWVEAPPSEIKAEVSFNVTYEFVVDASFYTWATSNSYFTTPGYSTAATAQSWCENTACPAAASATGSNCCVHHVNVHSCPLAKTSLCGPWIPDDGQVFTHSDVLVGPIQQGNWTSHIGGLYEIGLTSIIAHFKVADLHFALEAEVIVIAKSSCGDGSCDTADGESCETCPRDCGNCPLEPWAYGLIATFVVLILIAVGAVFGYFQYQKRKLLWDDSWIIPHERIKEDEGLRGAFGSMISVNMGSGADISGVSSNMALSAQRKQVFTKTAILDGKTVAVRDIKKKEFSVTKAIRWEVKAVRELDHQNLCKLAGACVQVPHVCVLTEYCPKGSLSDLLLNDEIPLNWAFRFSFSTDIARGMAYMHSHKLYHGRLKSNNCVIDDRWTVKVTDYGLPEFRRQDELLLTEDDEDDLKYKQQRNRVYVAPEYLVNDRKDPSQSGDVYSFSMILVEIATRNDPYGDEDPFDLPQKWKPPLPDLSPEMAEDTESACPCPSDYLKLIKDCWNDDPEERPSFEDVKKTIHKINPHKMSPVDLMMAMMEKYSKHLESIVTERTQDLVAEKQKTDRLLYSMLPKQVADDLKIGRQIDAESFEACTIYFSDIVGFTNLSGGSTPMQVVALLNKLYITFDEIIDKYDVYKVETIGDACERIYMVVSGIPTRTPFHAREVANMAIDLVAACQVFEIPHRPKEPLKIRVGLHSGPACAGVVGLKMPRYCLFGDTVNTASRMESNGEAYKIHISNYTYIELINIGGFKFDRRGTIPIKGKGEMVTWWLQGREENYKPEEITAPIITPSTPKSPKPPNDKSSPHHKGKTHDELKRKNPEGTEFIFTPVESTEEETKTRKISAFSMSNDSGYNERHLDGSQQDVSEIVVRSYTSLLGKSIVTLNSNRTVSN</sequence>
<dbReference type="Proteomes" id="UP001186944">
    <property type="component" value="Unassembled WGS sequence"/>
</dbReference>
<evidence type="ECO:0000256" key="11">
    <source>
        <dbReference type="ARBA" id="ARBA00023239"/>
    </source>
</evidence>
<dbReference type="SUPFAM" id="SSF55073">
    <property type="entry name" value="Nucleotide cyclase"/>
    <property type="match status" value="1"/>
</dbReference>
<protein>
    <recommendedName>
        <fullName evidence="2 14">Guanylate cyclase</fullName>
        <ecNumber evidence="2 14">4.6.1.2</ecNumber>
    </recommendedName>
</protein>
<dbReference type="InterPro" id="IPR011645">
    <property type="entry name" value="HNOB_dom_associated"/>
</dbReference>
<evidence type="ECO:0000259" key="17">
    <source>
        <dbReference type="PROSITE" id="PS50011"/>
    </source>
</evidence>
<dbReference type="InterPro" id="IPR001245">
    <property type="entry name" value="Ser-Thr/Tyr_kinase_cat_dom"/>
</dbReference>
<feature type="region of interest" description="Disordered" evidence="15">
    <location>
        <begin position="824"/>
        <end position="880"/>
    </location>
</feature>
<keyword evidence="5" id="KW-0547">Nucleotide-binding</keyword>
<evidence type="ECO:0000313" key="19">
    <source>
        <dbReference type="EMBL" id="KAK3089985.1"/>
    </source>
</evidence>
<dbReference type="GO" id="GO:0004383">
    <property type="term" value="F:guanylate cyclase activity"/>
    <property type="evidence" value="ECO:0007669"/>
    <property type="project" value="UniProtKB-EC"/>
</dbReference>
<dbReference type="AlphaFoldDB" id="A0AA88XX34"/>
<comment type="similarity">
    <text evidence="13">Belongs to the adenylyl cyclase class-4/guanylyl cyclase family.</text>
</comment>
<keyword evidence="4" id="KW-0732">Signal</keyword>
<dbReference type="InterPro" id="IPR018297">
    <property type="entry name" value="A/G_cyclase_CS"/>
</dbReference>
<dbReference type="PANTHER" id="PTHR11920">
    <property type="entry name" value="GUANYLYL CYCLASE"/>
    <property type="match status" value="1"/>
</dbReference>
<dbReference type="Gene3D" id="3.30.70.1230">
    <property type="entry name" value="Nucleotide cyclase"/>
    <property type="match status" value="1"/>
</dbReference>
<name>A0AA88XX34_PINIB</name>
<evidence type="ECO:0000256" key="3">
    <source>
        <dbReference type="ARBA" id="ARBA00022692"/>
    </source>
</evidence>
<dbReference type="FunFam" id="3.30.70.1230:FF:000004">
    <property type="entry name" value="Guanylate cyclase"/>
    <property type="match status" value="1"/>
</dbReference>
<dbReference type="GO" id="GO:0005525">
    <property type="term" value="F:GTP binding"/>
    <property type="evidence" value="ECO:0007669"/>
    <property type="project" value="UniProtKB-KW"/>
</dbReference>
<evidence type="ECO:0000256" key="10">
    <source>
        <dbReference type="ARBA" id="ARBA00023180"/>
    </source>
</evidence>
<feature type="transmembrane region" description="Helical" evidence="16">
    <location>
        <begin position="221"/>
        <end position="244"/>
    </location>
</feature>
<evidence type="ECO:0000256" key="7">
    <source>
        <dbReference type="ARBA" id="ARBA00023134"/>
    </source>
</evidence>
<evidence type="ECO:0000256" key="15">
    <source>
        <dbReference type="SAM" id="MobiDB-lite"/>
    </source>
</evidence>
<keyword evidence="10" id="KW-0325">Glycoprotein</keyword>
<feature type="non-terminal residue" evidence="19">
    <location>
        <position position="1"/>
    </location>
</feature>
<dbReference type="GO" id="GO:0007168">
    <property type="term" value="P:receptor guanylyl cyclase signaling pathway"/>
    <property type="evidence" value="ECO:0007669"/>
    <property type="project" value="TreeGrafter"/>
</dbReference>
<keyword evidence="8 16" id="KW-0472">Membrane</keyword>
<dbReference type="PANTHER" id="PTHR11920:SF507">
    <property type="entry name" value="GUANYLATE CYCLASE"/>
    <property type="match status" value="1"/>
</dbReference>
<evidence type="ECO:0000313" key="20">
    <source>
        <dbReference type="Proteomes" id="UP001186944"/>
    </source>
</evidence>
<dbReference type="Gene3D" id="6.10.250.780">
    <property type="match status" value="1"/>
</dbReference>
<dbReference type="CDD" id="cd07302">
    <property type="entry name" value="CHD"/>
    <property type="match status" value="1"/>
</dbReference>
<dbReference type="Pfam" id="PF00211">
    <property type="entry name" value="Guanylate_cyc"/>
    <property type="match status" value="1"/>
</dbReference>
<gene>
    <name evidence="19" type="ORF">FSP39_008227</name>
</gene>
<evidence type="ECO:0000256" key="2">
    <source>
        <dbReference type="ARBA" id="ARBA00012202"/>
    </source>
</evidence>
<dbReference type="PROSITE" id="PS50125">
    <property type="entry name" value="GUANYLATE_CYCLASE_2"/>
    <property type="match status" value="1"/>
</dbReference>
<evidence type="ECO:0000256" key="16">
    <source>
        <dbReference type="SAM" id="Phobius"/>
    </source>
</evidence>
<dbReference type="InterPro" id="IPR000719">
    <property type="entry name" value="Prot_kinase_dom"/>
</dbReference>
<evidence type="ECO:0000256" key="8">
    <source>
        <dbReference type="ARBA" id="ARBA00023136"/>
    </source>
</evidence>
<evidence type="ECO:0000256" key="4">
    <source>
        <dbReference type="ARBA" id="ARBA00022729"/>
    </source>
</evidence>
<dbReference type="Gene3D" id="1.10.510.10">
    <property type="entry name" value="Transferase(Phosphotransferase) domain 1"/>
    <property type="match status" value="1"/>
</dbReference>
<reference evidence="19" key="1">
    <citation type="submission" date="2019-08" db="EMBL/GenBank/DDBJ databases">
        <title>The improved chromosome-level genome for the pearl oyster Pinctada fucata martensii using PacBio sequencing and Hi-C.</title>
        <authorList>
            <person name="Zheng Z."/>
        </authorList>
    </citation>
    <scope>NUCLEOTIDE SEQUENCE</scope>
    <source>
        <strain evidence="19">ZZ-2019</strain>
        <tissue evidence="19">Adductor muscle</tissue>
    </source>
</reference>
<keyword evidence="12 14" id="KW-0141">cGMP biosynthesis</keyword>